<dbReference type="EMBL" id="LZMZ01000011">
    <property type="protein sequence ID" value="OBX79720.1"/>
    <property type="molecule type" value="Genomic_DNA"/>
</dbReference>
<organism evidence="6 7">
    <name type="scientific">Faucicola atlantae</name>
    <dbReference type="NCBI Taxonomy" id="34059"/>
    <lineage>
        <taxon>Bacteria</taxon>
        <taxon>Pseudomonadati</taxon>
        <taxon>Pseudomonadota</taxon>
        <taxon>Gammaproteobacteria</taxon>
        <taxon>Moraxellales</taxon>
        <taxon>Moraxellaceae</taxon>
        <taxon>Faucicola</taxon>
    </lineage>
</organism>
<evidence type="ECO:0000313" key="6">
    <source>
        <dbReference type="EMBL" id="OBX79720.1"/>
    </source>
</evidence>
<evidence type="ECO:0000313" key="7">
    <source>
        <dbReference type="Proteomes" id="UP000092508"/>
    </source>
</evidence>
<dbReference type="Proteomes" id="UP000092508">
    <property type="component" value="Unassembled WGS sequence"/>
</dbReference>
<dbReference type="RefSeq" id="WP_067235842.1">
    <property type="nucleotide sequence ID" value="NZ_LZMZ01000011.1"/>
</dbReference>
<dbReference type="Pfam" id="PF02620">
    <property type="entry name" value="YceD"/>
    <property type="match status" value="1"/>
</dbReference>
<dbReference type="InterPro" id="IPR003772">
    <property type="entry name" value="YceD"/>
</dbReference>
<protein>
    <recommendedName>
        <fullName evidence="3">Large ribosomal RNA subunit accumulation protein YceD</fullName>
    </recommendedName>
    <alternativeName>
        <fullName evidence="5">23S rRNA accumulation protein YceD</fullName>
    </alternativeName>
</protein>
<dbReference type="PANTHER" id="PTHR38099">
    <property type="entry name" value="LARGE RIBOSOMAL RNA SUBUNIT ACCUMULATION PROTEIN YCED"/>
    <property type="match status" value="1"/>
</dbReference>
<dbReference type="GO" id="GO:0042254">
    <property type="term" value="P:ribosome biogenesis"/>
    <property type="evidence" value="ECO:0007669"/>
    <property type="project" value="UniProtKB-KW"/>
</dbReference>
<name>A0A1B8QDT5_9GAMM</name>
<comment type="function">
    <text evidence="1">Plays a role in synthesis, processing and/or stability of 23S rRNA.</text>
</comment>
<accession>A0A1B8QDT5</accession>
<reference evidence="6 7" key="1">
    <citation type="submission" date="2016-06" db="EMBL/GenBank/DDBJ databases">
        <title>Draft genome of Moraxella atlantae CCUG 66109.</title>
        <authorList>
            <person name="Salva-Serra F."/>
            <person name="Engstrom-Jakobsson H."/>
            <person name="Thorell K."/>
            <person name="Gonzales-Siles L."/>
            <person name="Karlsson R."/>
            <person name="Boulund F."/>
            <person name="Engstrand L."/>
            <person name="Kristiansson E."/>
            <person name="Moore E."/>
        </authorList>
    </citation>
    <scope>NUCLEOTIDE SEQUENCE [LARGE SCALE GENOMIC DNA]</scope>
    <source>
        <strain evidence="6 7">CCUG 66109</strain>
    </source>
</reference>
<evidence type="ECO:0000256" key="2">
    <source>
        <dbReference type="ARBA" id="ARBA00010740"/>
    </source>
</evidence>
<proteinExistence type="inferred from homology"/>
<comment type="caution">
    <text evidence="6">The sequence shown here is derived from an EMBL/GenBank/DDBJ whole genome shotgun (WGS) entry which is preliminary data.</text>
</comment>
<evidence type="ECO:0000256" key="1">
    <source>
        <dbReference type="ARBA" id="ARBA00002868"/>
    </source>
</evidence>
<dbReference type="PANTHER" id="PTHR38099:SF1">
    <property type="entry name" value="LARGE RIBOSOMAL RNA SUBUNIT ACCUMULATION PROTEIN YCED"/>
    <property type="match status" value="1"/>
</dbReference>
<dbReference type="InterPro" id="IPR039255">
    <property type="entry name" value="YceD_bac"/>
</dbReference>
<dbReference type="GO" id="GO:0005829">
    <property type="term" value="C:cytosol"/>
    <property type="evidence" value="ECO:0007669"/>
    <property type="project" value="TreeGrafter"/>
</dbReference>
<evidence type="ECO:0000256" key="4">
    <source>
        <dbReference type="ARBA" id="ARBA00022517"/>
    </source>
</evidence>
<sequence>MNATPKTTAASVAAPINTPSTPNIALAKYLDLNKWVNNDQAEYHWQGTLQLDQLPRIAALPDNTPAPSGGLPSQVAVELSIRQSGSLLLWSLHTDGTLWQTCQRCLEPVAVPLTIDSEFALLQDESQAALVSEDTETILLDEITDDERLNLLAMIEDELLVALPLAPKHAQCHMAVTQAGELPEAAVQQDNPFAVLAALKN</sequence>
<gene>
    <name evidence="6" type="ORF">A9308_05490</name>
</gene>
<keyword evidence="4" id="KW-0690">Ribosome biogenesis</keyword>
<dbReference type="OrthoDB" id="9786771at2"/>
<evidence type="ECO:0000256" key="3">
    <source>
        <dbReference type="ARBA" id="ARBA00015716"/>
    </source>
</evidence>
<comment type="similarity">
    <text evidence="2">Belongs to the DUF177 domain family.</text>
</comment>
<dbReference type="STRING" id="34059.A9308_05490"/>
<dbReference type="AlphaFoldDB" id="A0A1B8QDT5"/>
<evidence type="ECO:0000256" key="5">
    <source>
        <dbReference type="ARBA" id="ARBA00031841"/>
    </source>
</evidence>